<keyword evidence="1" id="KW-0285">Flavoprotein</keyword>
<protein>
    <submittedName>
        <fullName evidence="4">2-nitropropane dioxygenase</fullName>
    </submittedName>
</protein>
<dbReference type="PANTHER" id="PTHR32332:SF20">
    <property type="entry name" value="2-NITROPROPANE DIOXYGENASE-LIKE PROTEIN"/>
    <property type="match status" value="1"/>
</dbReference>
<dbReference type="Gene3D" id="3.20.20.70">
    <property type="entry name" value="Aldolase class I"/>
    <property type="match status" value="1"/>
</dbReference>
<dbReference type="Pfam" id="PF03060">
    <property type="entry name" value="NMO"/>
    <property type="match status" value="1"/>
</dbReference>
<evidence type="ECO:0000313" key="4">
    <source>
        <dbReference type="EMBL" id="LAC26931.1"/>
    </source>
</evidence>
<keyword evidence="3" id="KW-0560">Oxidoreductase</keyword>
<dbReference type="CDD" id="cd04730">
    <property type="entry name" value="NPD_like"/>
    <property type="match status" value="1"/>
</dbReference>
<dbReference type="SUPFAM" id="SSF51412">
    <property type="entry name" value="Inosine monophosphate dehydrogenase (IMPDH)"/>
    <property type="match status" value="1"/>
</dbReference>
<evidence type="ECO:0000256" key="3">
    <source>
        <dbReference type="ARBA" id="ARBA00023002"/>
    </source>
</evidence>
<dbReference type="EMBL" id="IACT01007819">
    <property type="protein sequence ID" value="LAC26931.1"/>
    <property type="molecule type" value="mRNA"/>
</dbReference>
<keyword evidence="4" id="KW-0223">Dioxygenase</keyword>
<dbReference type="AlphaFoldDB" id="A0A6A7G8D2"/>
<evidence type="ECO:0000256" key="1">
    <source>
        <dbReference type="ARBA" id="ARBA00022630"/>
    </source>
</evidence>
<reference evidence="4" key="1">
    <citation type="submission" date="2017-11" db="EMBL/GenBank/DDBJ databases">
        <title>The sensing device of the deep-sea amphipod.</title>
        <authorList>
            <person name="Kobayashi H."/>
            <person name="Nagahama T."/>
            <person name="Arai W."/>
            <person name="Sasagawa Y."/>
            <person name="Umeda M."/>
            <person name="Hayashi T."/>
            <person name="Nikaido I."/>
            <person name="Watanabe H."/>
            <person name="Oguri K."/>
            <person name="Kitazato H."/>
            <person name="Fujioka K."/>
            <person name="Kido Y."/>
            <person name="Takami H."/>
        </authorList>
    </citation>
    <scope>NUCLEOTIDE SEQUENCE</scope>
    <source>
        <tissue evidence="4">Whole body</tissue>
    </source>
</reference>
<dbReference type="GO" id="GO:0051213">
    <property type="term" value="F:dioxygenase activity"/>
    <property type="evidence" value="ECO:0007669"/>
    <property type="project" value="UniProtKB-KW"/>
</dbReference>
<sequence length="329" mass="35483">MVLKTRVTEILGIKHPIVCGGMMWVGVAELAAAVSNAGGLGIITALTQPTPEDLRKEIRKLRTLTDKPFAVNLTILPAIVPPPYEEYANVIIEEGVKIVETAGNNPKKWVAMFKKAGIICIHKAVAVRHAKTAQRVGVDIISVDGFECAGHPGEDDIPNMVLLARCAAELDVPFIASGGIGDGRGLAAALALGADGINMGTRFMCTTESRIHENIKKQMVESDERDTVLMFRTLRNTARVFKNKISKEVVRIESLPGKTDFKDLAALVSGRRGRTVYEGGDPDAGIWSAGVVMGLIHDIPTCKDLIERIANDAETIIRDRLSGILSSKL</sequence>
<organism evidence="4">
    <name type="scientific">Hirondellea gigas</name>
    <dbReference type="NCBI Taxonomy" id="1518452"/>
    <lineage>
        <taxon>Eukaryota</taxon>
        <taxon>Metazoa</taxon>
        <taxon>Ecdysozoa</taxon>
        <taxon>Arthropoda</taxon>
        <taxon>Crustacea</taxon>
        <taxon>Multicrustacea</taxon>
        <taxon>Malacostraca</taxon>
        <taxon>Eumalacostraca</taxon>
        <taxon>Peracarida</taxon>
        <taxon>Amphipoda</taxon>
        <taxon>Amphilochidea</taxon>
        <taxon>Lysianassida</taxon>
        <taxon>Lysianassidira</taxon>
        <taxon>Lysianassoidea</taxon>
        <taxon>Lysianassidae</taxon>
        <taxon>Hirondellea</taxon>
    </lineage>
</organism>
<keyword evidence="2" id="KW-0288">FMN</keyword>
<dbReference type="PANTHER" id="PTHR32332">
    <property type="entry name" value="2-NITROPROPANE DIOXYGENASE"/>
    <property type="match status" value="1"/>
</dbReference>
<proteinExistence type="evidence at transcript level"/>
<accession>A0A6A7G8D2</accession>
<dbReference type="InterPro" id="IPR004136">
    <property type="entry name" value="NMO"/>
</dbReference>
<dbReference type="GO" id="GO:0018580">
    <property type="term" value="F:nitronate monooxygenase activity"/>
    <property type="evidence" value="ECO:0007669"/>
    <property type="project" value="InterPro"/>
</dbReference>
<evidence type="ECO:0000256" key="2">
    <source>
        <dbReference type="ARBA" id="ARBA00022643"/>
    </source>
</evidence>
<dbReference type="InterPro" id="IPR013785">
    <property type="entry name" value="Aldolase_TIM"/>
</dbReference>
<name>A0A6A7G8D2_9CRUS</name>